<proteinExistence type="predicted"/>
<evidence type="ECO:0000313" key="2">
    <source>
        <dbReference type="Proteomes" id="UP000217790"/>
    </source>
</evidence>
<evidence type="ECO:0000313" key="1">
    <source>
        <dbReference type="EMBL" id="PBK97285.1"/>
    </source>
</evidence>
<dbReference type="InParanoid" id="A0A2H3DPZ9"/>
<organism evidence="1 2">
    <name type="scientific">Armillaria gallica</name>
    <name type="common">Bulbous honey fungus</name>
    <name type="synonym">Armillaria bulbosa</name>
    <dbReference type="NCBI Taxonomy" id="47427"/>
    <lineage>
        <taxon>Eukaryota</taxon>
        <taxon>Fungi</taxon>
        <taxon>Dikarya</taxon>
        <taxon>Basidiomycota</taxon>
        <taxon>Agaricomycotina</taxon>
        <taxon>Agaricomycetes</taxon>
        <taxon>Agaricomycetidae</taxon>
        <taxon>Agaricales</taxon>
        <taxon>Marasmiineae</taxon>
        <taxon>Physalacriaceae</taxon>
        <taxon>Armillaria</taxon>
    </lineage>
</organism>
<dbReference type="AlphaFoldDB" id="A0A2H3DPZ9"/>
<keyword evidence="2" id="KW-1185">Reference proteome</keyword>
<dbReference type="EMBL" id="KZ293649">
    <property type="protein sequence ID" value="PBK97285.1"/>
    <property type="molecule type" value="Genomic_DNA"/>
</dbReference>
<name>A0A2H3DPZ9_ARMGA</name>
<gene>
    <name evidence="1" type="ORF">ARMGADRAFT_1162210</name>
</gene>
<reference evidence="2" key="1">
    <citation type="journal article" date="2017" name="Nat. Ecol. Evol.">
        <title>Genome expansion and lineage-specific genetic innovations in the forest pathogenic fungi Armillaria.</title>
        <authorList>
            <person name="Sipos G."/>
            <person name="Prasanna A.N."/>
            <person name="Walter M.C."/>
            <person name="O'Connor E."/>
            <person name="Balint B."/>
            <person name="Krizsan K."/>
            <person name="Kiss B."/>
            <person name="Hess J."/>
            <person name="Varga T."/>
            <person name="Slot J."/>
            <person name="Riley R."/>
            <person name="Boka B."/>
            <person name="Rigling D."/>
            <person name="Barry K."/>
            <person name="Lee J."/>
            <person name="Mihaltcheva S."/>
            <person name="LaButti K."/>
            <person name="Lipzen A."/>
            <person name="Waldron R."/>
            <person name="Moloney N.M."/>
            <person name="Sperisen C."/>
            <person name="Kredics L."/>
            <person name="Vagvoelgyi C."/>
            <person name="Patrignani A."/>
            <person name="Fitzpatrick D."/>
            <person name="Nagy I."/>
            <person name="Doyle S."/>
            <person name="Anderson J.B."/>
            <person name="Grigoriev I.V."/>
            <person name="Gueldener U."/>
            <person name="Muensterkoetter M."/>
            <person name="Nagy L.G."/>
        </authorList>
    </citation>
    <scope>NUCLEOTIDE SEQUENCE [LARGE SCALE GENOMIC DNA]</scope>
    <source>
        <strain evidence="2">Ar21-2</strain>
    </source>
</reference>
<protein>
    <submittedName>
        <fullName evidence="1">Uncharacterized protein</fullName>
    </submittedName>
</protein>
<dbReference type="Proteomes" id="UP000217790">
    <property type="component" value="Unassembled WGS sequence"/>
</dbReference>
<accession>A0A2H3DPZ9</accession>
<sequence length="76" mass="8419">MSTLSLPSQTGGERKTVTFDTSLLSIPPRGIKRSIEEDLYLDDPVAKRGRLPEYINADRLTSDSIIYNADAFTLTS</sequence>